<organism evidence="2 3">
    <name type="scientific">Pedococcus ginsenosidimutans</name>
    <dbReference type="NCBI Taxonomy" id="490570"/>
    <lineage>
        <taxon>Bacteria</taxon>
        <taxon>Bacillati</taxon>
        <taxon>Actinomycetota</taxon>
        <taxon>Actinomycetes</taxon>
        <taxon>Micrococcales</taxon>
        <taxon>Intrasporangiaceae</taxon>
        <taxon>Pedococcus</taxon>
    </lineage>
</organism>
<sequence length="903" mass="99442">MTEQVETLRNVVTAAMAGGVHSEEELRSSIAMFRSMAMFDGVSDEESELLFKQLTKSLLIELDLGVAVTSSDFEPWLDSTKASIDWRRWKTYKQWLLQSGRPPRVVERLDELTDAVLELAGSPTTEGTWARRGLVIGDVQSGKTGTYLGLFNKAVDAGYRLIIVLAGSTESLRQQTQTRVDEGLIGRDSRGVPKDRGVIGQKRFVGVGRLNQTIADGIGMTTIHQDFRKTSLLASNHGMTTDSPAPYVFVVKKNKTVLTHLQSWLDTQVGLDGKLALPLLLLDDESDYASVNTNADTNPTAVNDAIRGVLGKFSRSSYVAFTATPFANIFIDHDQTDDLFPRDYVYSLETPTNYVGAERTFGTADEPRDSGLLDPSDAESYFPRRHKADLHVNGLPESLRHAVRAFLLTCAIRDARQQGGGRSMLVNVSRFKEVQRQCHELVEAYTVELKQAIEFHAEAYANGSPNEALAALEETFEEFFADAASWTDLVGRLQAAVSDVRVELINSDRDKKLTDEEIAWDRPPRMIAVGGDVLSRGLTLDGLSTSYFYRQAGAFDTLLQMGRWFGYRDGYEDLTKIWIDPLVVNHFRFVAAAVEELRGDLESMKAARLTPADFGLAVKKHPDSLLVTARNKMRNATTFSKSVSLGGRRLETTRLNSAGTVIDQNFGAFEQLVSSIELSSAKIKANRRNWSAWSNVPKALVGDFLAAYTAYEQDTIFTGTNLSSFVGGATSPSLQTWDVVIANGPSTALEHHVGGVGYRPPSRSILLGDGHILVSGRSSRLAGPSDVAGLLPLEAEHEVRTAYIAAHSDLKNAPETAYYKKLSAPTLIIYPLRVTLSDRAPKSKDQQDFVAKELEPRLLTAVKIAIPGDAANVRDRDKDAEYMINTVAQKQWIAELGSDVDED</sequence>
<proteinExistence type="predicted"/>
<feature type="domain" description="Putative endonuclease Z1" evidence="1">
    <location>
        <begin position="398"/>
        <end position="625"/>
    </location>
</feature>
<dbReference type="Pfam" id="PF10593">
    <property type="entry name" value="Z1"/>
    <property type="match status" value="1"/>
</dbReference>
<accession>A0ABP8XZ88</accession>
<dbReference type="InterPro" id="IPR018310">
    <property type="entry name" value="Put_endonuclease_Z1-dom"/>
</dbReference>
<dbReference type="EMBL" id="BAABLO010000004">
    <property type="protein sequence ID" value="GAA4717349.1"/>
    <property type="molecule type" value="Genomic_DNA"/>
</dbReference>
<keyword evidence="3" id="KW-1185">Reference proteome</keyword>
<dbReference type="RefSeq" id="WP_345501971.1">
    <property type="nucleotide sequence ID" value="NZ_BAABLO010000004.1"/>
</dbReference>
<protein>
    <recommendedName>
        <fullName evidence="1">Putative endonuclease Z1 domain-containing protein</fullName>
    </recommendedName>
</protein>
<evidence type="ECO:0000313" key="2">
    <source>
        <dbReference type="EMBL" id="GAA4717349.1"/>
    </source>
</evidence>
<comment type="caution">
    <text evidence="2">The sequence shown here is derived from an EMBL/GenBank/DDBJ whole genome shotgun (WGS) entry which is preliminary data.</text>
</comment>
<name>A0ABP8XZ88_9MICO</name>
<reference evidence="3" key="1">
    <citation type="journal article" date="2019" name="Int. J. Syst. Evol. Microbiol.">
        <title>The Global Catalogue of Microorganisms (GCM) 10K type strain sequencing project: providing services to taxonomists for standard genome sequencing and annotation.</title>
        <authorList>
            <consortium name="The Broad Institute Genomics Platform"/>
            <consortium name="The Broad Institute Genome Sequencing Center for Infectious Disease"/>
            <person name="Wu L."/>
            <person name="Ma J."/>
        </authorList>
    </citation>
    <scope>NUCLEOTIDE SEQUENCE [LARGE SCALE GENOMIC DNA]</scope>
    <source>
        <strain evidence="3">JCM 18961</strain>
    </source>
</reference>
<gene>
    <name evidence="2" type="ORF">GCM10025782_13050</name>
</gene>
<dbReference type="Proteomes" id="UP001500556">
    <property type="component" value="Unassembled WGS sequence"/>
</dbReference>
<evidence type="ECO:0000259" key="1">
    <source>
        <dbReference type="Pfam" id="PF10593"/>
    </source>
</evidence>
<evidence type="ECO:0000313" key="3">
    <source>
        <dbReference type="Proteomes" id="UP001500556"/>
    </source>
</evidence>